<dbReference type="InterPro" id="IPR032675">
    <property type="entry name" value="LRR_dom_sf"/>
</dbReference>
<proteinExistence type="predicted"/>
<dbReference type="OrthoDB" id="3172239at2759"/>
<keyword evidence="3" id="KW-1185">Reference proteome</keyword>
<gene>
    <name evidence="2" type="ORF">OH76DRAFT_1560328</name>
</gene>
<feature type="domain" description="F-box" evidence="1">
    <location>
        <begin position="58"/>
        <end position="102"/>
    </location>
</feature>
<dbReference type="InterPro" id="IPR001810">
    <property type="entry name" value="F-box_dom"/>
</dbReference>
<dbReference type="AlphaFoldDB" id="A0A371CT63"/>
<organism evidence="2 3">
    <name type="scientific">Lentinus brumalis</name>
    <dbReference type="NCBI Taxonomy" id="2498619"/>
    <lineage>
        <taxon>Eukaryota</taxon>
        <taxon>Fungi</taxon>
        <taxon>Dikarya</taxon>
        <taxon>Basidiomycota</taxon>
        <taxon>Agaricomycotina</taxon>
        <taxon>Agaricomycetes</taxon>
        <taxon>Polyporales</taxon>
        <taxon>Polyporaceae</taxon>
        <taxon>Lentinus</taxon>
    </lineage>
</organism>
<accession>A0A371CT63</accession>
<name>A0A371CT63_9APHY</name>
<evidence type="ECO:0000313" key="2">
    <source>
        <dbReference type="EMBL" id="RDX43470.1"/>
    </source>
</evidence>
<dbReference type="SUPFAM" id="SSF52047">
    <property type="entry name" value="RNI-like"/>
    <property type="match status" value="1"/>
</dbReference>
<sequence>MSHHDYISNEERASMAGLTPAEAQALVSRTLQAIINAPPKRTLALRRLYNSAASINAKLPVEILVQIFRLSASADGSRRSMFRLPAVCHVWRILIHDTPVYWADCLSQFTNISPIGCNGKYWPSVIVHAVARSAPLRFKFCLYSDFLPALRTPTAEAHLSRMTAMYLDCNIRSEDPMRFFYHLHLPALESLELQVRCPFLPSPPADISAARFPRLRTLKTNCAGFPLAWVGAPLRMLRIGAGAEIDTPSIALWERCCFLQSIPKLFEVLRQCPGLEVLNLFGCLWDDAAAVARIARSPAPTLDSLKALNLASKPHVVRALLEYLPLPRGTSVAIWTNSTYYAFSECLPVINRLEAVSLINQVELAVCRPRAAHPHIVQGYVSDDSDPDHWSRTLRLAVSLSDRSTTWSNYGFDLLEFFQGFAPIFSQAAIIQLGLTICQPRYVQYLAQREAWAWLLRYFPRLTHLSLEASTSKEFFSALAQENVMPELLNLRITLVGAEDHGRSVELEAMVSALELRASRGLRLVSFEYRQQVKRRRGELPSTLQGPYLERLQAVVTKVTTPVPCYID</sequence>
<dbReference type="EMBL" id="KZ857464">
    <property type="protein sequence ID" value="RDX43470.1"/>
    <property type="molecule type" value="Genomic_DNA"/>
</dbReference>
<evidence type="ECO:0000259" key="1">
    <source>
        <dbReference type="Pfam" id="PF12937"/>
    </source>
</evidence>
<evidence type="ECO:0000313" key="3">
    <source>
        <dbReference type="Proteomes" id="UP000256964"/>
    </source>
</evidence>
<dbReference type="Pfam" id="PF12937">
    <property type="entry name" value="F-box-like"/>
    <property type="match status" value="1"/>
</dbReference>
<dbReference type="Proteomes" id="UP000256964">
    <property type="component" value="Unassembled WGS sequence"/>
</dbReference>
<reference evidence="2 3" key="1">
    <citation type="journal article" date="2018" name="Biotechnol. Biofuels">
        <title>Integrative visual omics of the white-rot fungus Polyporus brumalis exposes the biotechnological potential of its oxidative enzymes for delignifying raw plant biomass.</title>
        <authorList>
            <person name="Miyauchi S."/>
            <person name="Rancon A."/>
            <person name="Drula E."/>
            <person name="Hage H."/>
            <person name="Chaduli D."/>
            <person name="Favel A."/>
            <person name="Grisel S."/>
            <person name="Henrissat B."/>
            <person name="Herpoel-Gimbert I."/>
            <person name="Ruiz-Duenas F.J."/>
            <person name="Chevret D."/>
            <person name="Hainaut M."/>
            <person name="Lin J."/>
            <person name="Wang M."/>
            <person name="Pangilinan J."/>
            <person name="Lipzen A."/>
            <person name="Lesage-Meessen L."/>
            <person name="Navarro D."/>
            <person name="Riley R."/>
            <person name="Grigoriev I.V."/>
            <person name="Zhou S."/>
            <person name="Raouche S."/>
            <person name="Rosso M.N."/>
        </authorList>
    </citation>
    <scope>NUCLEOTIDE SEQUENCE [LARGE SCALE GENOMIC DNA]</scope>
    <source>
        <strain evidence="2 3">BRFM 1820</strain>
    </source>
</reference>
<protein>
    <recommendedName>
        <fullName evidence="1">F-box domain-containing protein</fullName>
    </recommendedName>
</protein>
<dbReference type="Gene3D" id="3.80.10.10">
    <property type="entry name" value="Ribonuclease Inhibitor"/>
    <property type="match status" value="1"/>
</dbReference>